<evidence type="ECO:0000256" key="1">
    <source>
        <dbReference type="SAM" id="MobiDB-lite"/>
    </source>
</evidence>
<evidence type="ECO:0000313" key="3">
    <source>
        <dbReference type="EMBL" id="QNO17757.1"/>
    </source>
</evidence>
<gene>
    <name evidence="3" type="ORF">H6X83_12660</name>
</gene>
<keyword evidence="4" id="KW-1185">Reference proteome</keyword>
<dbReference type="RefSeq" id="WP_212506820.1">
    <property type="nucleotide sequence ID" value="NZ_CP060696.1"/>
</dbReference>
<evidence type="ECO:0000256" key="2">
    <source>
        <dbReference type="SAM" id="SignalP"/>
    </source>
</evidence>
<proteinExistence type="predicted"/>
<keyword evidence="2" id="KW-0732">Signal</keyword>
<feature type="region of interest" description="Disordered" evidence="1">
    <location>
        <begin position="178"/>
        <end position="230"/>
    </location>
</feature>
<name>A0A7G9WGE5_9FIRM</name>
<dbReference type="KEGG" id="caml:H6X83_12660"/>
<reference evidence="3 4" key="1">
    <citation type="submission" date="2020-08" db="EMBL/GenBank/DDBJ databases">
        <authorList>
            <person name="Ren C."/>
            <person name="Gu Y."/>
            <person name="Xu Y."/>
        </authorList>
    </citation>
    <scope>NUCLEOTIDE SEQUENCE [LARGE SCALE GENOMIC DNA]</scope>
    <source>
        <strain evidence="3 4">LBM18003</strain>
    </source>
</reference>
<sequence>MKNRRNKKMLFPSTAVLLILTLMAALLTCTPGKAESAAQQWTINHDISFTVVKDSTVLQTGGQCVSFTGSLRAACLEQTSSTIFVLLYRDDGLYVDFYRQGSKELVCGTFPMPFSAENVSLEAGVDPTGKILYICCRMGQGSGEVYRIQETGGEAFCIAETSSANVIWNSQAAVQQANTASASSQESIPESKSESQPNSMVSSEESSAPESQVQPESRQESSTASVSSAASTPQQINRIYRCSGPLTVAELQQMVLELHPQQIAGQETVQVFTSKGVERKTGSLTTGDVLQDRREGKVETVQLVIPGDLCGGGRPNQASYSLLRSCVAGGAPLSGLTAYAADMTQPSGDIAADSQPELTAADLLLLKRAADIA</sequence>
<feature type="compositionally biased region" description="Low complexity" evidence="1">
    <location>
        <begin position="221"/>
        <end position="230"/>
    </location>
</feature>
<dbReference type="Proteomes" id="UP000516046">
    <property type="component" value="Chromosome"/>
</dbReference>
<organism evidence="3 4">
    <name type="scientific">Caproicibacterium amylolyticum</name>
    <dbReference type="NCBI Taxonomy" id="2766537"/>
    <lineage>
        <taxon>Bacteria</taxon>
        <taxon>Bacillati</taxon>
        <taxon>Bacillota</taxon>
        <taxon>Clostridia</taxon>
        <taxon>Eubacteriales</taxon>
        <taxon>Oscillospiraceae</taxon>
        <taxon>Caproicibacterium</taxon>
    </lineage>
</organism>
<protein>
    <submittedName>
        <fullName evidence="3">Uncharacterized protein</fullName>
    </submittedName>
</protein>
<accession>A0A7G9WGE5</accession>
<feature type="compositionally biased region" description="Polar residues" evidence="1">
    <location>
        <begin position="178"/>
        <end position="216"/>
    </location>
</feature>
<evidence type="ECO:0000313" key="4">
    <source>
        <dbReference type="Proteomes" id="UP000516046"/>
    </source>
</evidence>
<dbReference type="AlphaFoldDB" id="A0A7G9WGE5"/>
<feature type="chain" id="PRO_5039545932" evidence="2">
    <location>
        <begin position="25"/>
        <end position="373"/>
    </location>
</feature>
<dbReference type="EMBL" id="CP060696">
    <property type="protein sequence ID" value="QNO17757.1"/>
    <property type="molecule type" value="Genomic_DNA"/>
</dbReference>
<feature type="signal peptide" evidence="2">
    <location>
        <begin position="1"/>
        <end position="24"/>
    </location>
</feature>